<accession>A0ABT5SMQ1</accession>
<dbReference type="SUPFAM" id="SSF141130">
    <property type="entry name" value="Acetamidase/Formamidase-like"/>
    <property type="match status" value="1"/>
</dbReference>
<dbReference type="NCBIfam" id="NF045496">
    <property type="entry name" value="FormamaseFmdA"/>
    <property type="match status" value="1"/>
</dbReference>
<dbReference type="Pfam" id="PF03069">
    <property type="entry name" value="FmdA_AmdA"/>
    <property type="match status" value="1"/>
</dbReference>
<comment type="caution">
    <text evidence="2">The sequence shown here is derived from an EMBL/GenBank/DDBJ whole genome shotgun (WGS) entry which is preliminary data.</text>
</comment>
<sequence length="417" mass="44970">MPEVVFEVDQSKSMRDQAVPGHNRWHPDVPLAAMVRPGSEFRVECREWTDAQIGNNDSANDVRDVDLARAHMLSGPIGVEGAEPGDLLVVDILDLGACQPPQEYGDAPGQGWGYTGIFARSNGGGFLTDYFPDSAKAIWDFHGQVATSRHLPGVRYTGITHPGLFGTAPSADLLARWNRREQALIDRDPDRVPPLALPPLRESSLGGQATGSLADQIAEEGARTVPARENGGNHDIKNFTRGSRVYYPVHVADAKLSGGDLHFSQGDGEITFCGAIEMGGFIDFGVDLIKGGMETYGVSTNPIFMPGNVEPRYSEFLTFIGISVDHDTDTNEYLDATLAYKRACLNAVEYLKKFGYTGEQAYLLLGSAPIEGRVSGVVDIPNACCSLYLPTAIFDFDIRPSASGPARADRGMSAVTS</sequence>
<name>A0ABT5SMQ1_9PSEU</name>
<evidence type="ECO:0000313" key="3">
    <source>
        <dbReference type="Proteomes" id="UP001300763"/>
    </source>
</evidence>
<evidence type="ECO:0000313" key="2">
    <source>
        <dbReference type="EMBL" id="MDD7964122.1"/>
    </source>
</evidence>
<gene>
    <name evidence="2" type="ORF">PGB27_02060</name>
</gene>
<dbReference type="EMBL" id="JAQZAO010000001">
    <property type="protein sequence ID" value="MDD7964122.1"/>
    <property type="molecule type" value="Genomic_DNA"/>
</dbReference>
<dbReference type="Gene3D" id="2.60.120.580">
    <property type="entry name" value="Acetamidase/Formamidase-like domains"/>
    <property type="match status" value="1"/>
</dbReference>
<feature type="region of interest" description="Disordered" evidence="1">
    <location>
        <begin position="189"/>
        <end position="208"/>
    </location>
</feature>
<protein>
    <submittedName>
        <fullName evidence="2">Acetamidase/formamidase family protein</fullName>
    </submittedName>
</protein>
<dbReference type="Proteomes" id="UP001300763">
    <property type="component" value="Unassembled WGS sequence"/>
</dbReference>
<dbReference type="PANTHER" id="PTHR31891">
    <property type="entry name" value="FORMAMIDASE C869.04-RELATED"/>
    <property type="match status" value="1"/>
</dbReference>
<evidence type="ECO:0000256" key="1">
    <source>
        <dbReference type="SAM" id="MobiDB-lite"/>
    </source>
</evidence>
<reference evidence="2 3" key="1">
    <citation type="submission" date="2023-02" db="EMBL/GenBank/DDBJ databases">
        <title>Genome sequencing required for Actinomycetospora new species description.</title>
        <authorList>
            <person name="Saimee Y."/>
            <person name="Duangmal K."/>
        </authorList>
    </citation>
    <scope>NUCLEOTIDE SEQUENCE [LARGE SCALE GENOMIC DNA]</scope>
    <source>
        <strain evidence="2 3">DW7H6</strain>
    </source>
</reference>
<organism evidence="2 3">
    <name type="scientific">Actinomycetospora lemnae</name>
    <dbReference type="NCBI Taxonomy" id="3019891"/>
    <lineage>
        <taxon>Bacteria</taxon>
        <taxon>Bacillati</taxon>
        <taxon>Actinomycetota</taxon>
        <taxon>Actinomycetes</taxon>
        <taxon>Pseudonocardiales</taxon>
        <taxon>Pseudonocardiaceae</taxon>
        <taxon>Actinomycetospora</taxon>
    </lineage>
</organism>
<dbReference type="InterPro" id="IPR054833">
    <property type="entry name" value="FormamaseFmdA"/>
</dbReference>
<dbReference type="InterPro" id="IPR004304">
    <property type="entry name" value="FmdA_AmdA"/>
</dbReference>
<keyword evidence="3" id="KW-1185">Reference proteome</keyword>
<proteinExistence type="predicted"/>
<dbReference type="PANTHER" id="PTHR31891:SF1">
    <property type="entry name" value="FORMAMIDASE C869.04-RELATED"/>
    <property type="match status" value="1"/>
</dbReference>
<dbReference type="RefSeq" id="WP_274198667.1">
    <property type="nucleotide sequence ID" value="NZ_JAQZAO010000001.1"/>
</dbReference>